<dbReference type="Pfam" id="PF00004">
    <property type="entry name" value="AAA"/>
    <property type="match status" value="1"/>
</dbReference>
<dbReference type="Pfam" id="PF00612">
    <property type="entry name" value="IQ"/>
    <property type="match status" value="1"/>
</dbReference>
<organism evidence="3 4">
    <name type="scientific">Chara braunii</name>
    <name type="common">Braun's stonewort</name>
    <dbReference type="NCBI Taxonomy" id="69332"/>
    <lineage>
        <taxon>Eukaryota</taxon>
        <taxon>Viridiplantae</taxon>
        <taxon>Streptophyta</taxon>
        <taxon>Charophyceae</taxon>
        <taxon>Charales</taxon>
        <taxon>Characeae</taxon>
        <taxon>Chara</taxon>
    </lineage>
</organism>
<feature type="region of interest" description="Disordered" evidence="1">
    <location>
        <begin position="345"/>
        <end position="387"/>
    </location>
</feature>
<feature type="compositionally biased region" description="Basic and acidic residues" evidence="1">
    <location>
        <begin position="837"/>
        <end position="853"/>
    </location>
</feature>
<gene>
    <name evidence="3" type="ORF">CBR_g45279</name>
</gene>
<sequence length="865" mass="99176">MANVTYDLQWRGSINELIDQLETERLLDVSSDGKSWTDIAYVYIRYIQIYRQLEEAYDQVVHPQKRVDLRFTLEACIGRLLEIKYWLVKLNHLHEAVSLDDILLDLKLSPDVLEIPVPQFYTIDRREDLERRNNFLHALMEKYNKTPPASGPPPPLRLPPLAIDEAVLMIQSQERGRQLRTKVKEIRLVKRLQEEELRHQRQGGELLSPDDAATKIQSIVRGFLDRRRMKRIAHNELLFIGMRPPPRDPNEDPLLVEAQNKARRKDVQARNKEEYDNALAPIKKKVKESEGLDMREFVQDKINRWFIENRDPKTGDYPDIPDEADAGSKYIMNPLPKLVVIPEPEEKKKKDPRAEKIAANRAAAKKAKEKARKAEAKQGKGRREEVVKPPEETCPIYFRDHIRKAINTYCTRWQDKDETSNFHQKHDVELVKDAIRPSIFEELRKEVDIEMRTLLENLKEMVIAERAARLGKQGRKGRRGKKGGKKKKKKSGNMALLMMQFLGIGPAKGKGKGRKPRDPTADRSLESLYAELVGNGIIQPCPPRKFSEYVGGYNFLGSTLEKAKITPDPSIAQIRQLMIEYCVLSLGSQFLNEKAPPIKTLLLFGSRRVGKTLLVHAAAHAAGANLFNLTPSNTDGLYPGKQVNLMMHMVFKVAKVMAPSIIYIDEVEKVFVTEKRKAREMAGTELSNRIRKELLKAVKNLVPGDRILIIGCTYRPMDCTTKNDSKNFVNFFNKHIFVPLPDYASLRLLWPALISRHGGSLTHEFDLSTLCHLSQGYTQGDIEQVIGTVLTKRRLMKLPTNPLTVEEITDVLFKLRPVDKESDLVIRDWSLTLPENKKKEEVMKEKAKDEKGRQSRATNRSKSAK</sequence>
<dbReference type="Proteomes" id="UP000265515">
    <property type="component" value="Unassembled WGS sequence"/>
</dbReference>
<feature type="region of interest" description="Disordered" evidence="1">
    <location>
        <begin position="837"/>
        <end position="865"/>
    </location>
</feature>
<evidence type="ECO:0000313" key="3">
    <source>
        <dbReference type="EMBL" id="GBG87220.1"/>
    </source>
</evidence>
<dbReference type="Gene3D" id="1.20.5.190">
    <property type="match status" value="1"/>
</dbReference>
<protein>
    <recommendedName>
        <fullName evidence="2">AAA+ ATPase domain-containing protein</fullName>
    </recommendedName>
</protein>
<comment type="caution">
    <text evidence="3">The sequence shown here is derived from an EMBL/GenBank/DDBJ whole genome shotgun (WGS) entry which is preliminary data.</text>
</comment>
<accession>A0A388LY13</accession>
<dbReference type="Gene3D" id="3.40.50.300">
    <property type="entry name" value="P-loop containing nucleotide triphosphate hydrolases"/>
    <property type="match status" value="1"/>
</dbReference>
<dbReference type="InterPro" id="IPR003593">
    <property type="entry name" value="AAA+_ATPase"/>
</dbReference>
<dbReference type="InterPro" id="IPR003959">
    <property type="entry name" value="ATPase_AAA_core"/>
</dbReference>
<dbReference type="PANTHER" id="PTHR14690">
    <property type="entry name" value="IQ MOTIF CONTAINING WITH AAA DOMAIN 1"/>
    <property type="match status" value="1"/>
</dbReference>
<feature type="compositionally biased region" description="Basic and acidic residues" evidence="1">
    <location>
        <begin position="345"/>
        <end position="358"/>
    </location>
</feature>
<dbReference type="Gramene" id="GBG87220">
    <property type="protein sequence ID" value="GBG87220"/>
    <property type="gene ID" value="CBR_g45279"/>
</dbReference>
<dbReference type="Gene3D" id="1.10.8.60">
    <property type="match status" value="1"/>
</dbReference>
<dbReference type="STRING" id="69332.A0A388LY13"/>
<dbReference type="PROSITE" id="PS50096">
    <property type="entry name" value="IQ"/>
    <property type="match status" value="2"/>
</dbReference>
<dbReference type="GO" id="GO:0016887">
    <property type="term" value="F:ATP hydrolysis activity"/>
    <property type="evidence" value="ECO:0007669"/>
    <property type="project" value="InterPro"/>
</dbReference>
<keyword evidence="4" id="KW-1185">Reference proteome</keyword>
<evidence type="ECO:0000313" key="4">
    <source>
        <dbReference type="Proteomes" id="UP000265515"/>
    </source>
</evidence>
<dbReference type="SMART" id="SM00015">
    <property type="entry name" value="IQ"/>
    <property type="match status" value="2"/>
</dbReference>
<feature type="compositionally biased region" description="Basic residues" evidence="1">
    <location>
        <begin position="472"/>
        <end position="490"/>
    </location>
</feature>
<dbReference type="InterPro" id="IPR052267">
    <property type="entry name" value="N-DRC_Component"/>
</dbReference>
<dbReference type="SUPFAM" id="SSF52540">
    <property type="entry name" value="P-loop containing nucleoside triphosphate hydrolases"/>
    <property type="match status" value="1"/>
</dbReference>
<evidence type="ECO:0000256" key="1">
    <source>
        <dbReference type="SAM" id="MobiDB-lite"/>
    </source>
</evidence>
<evidence type="ECO:0000259" key="2">
    <source>
        <dbReference type="SMART" id="SM00382"/>
    </source>
</evidence>
<reference evidence="3 4" key="1">
    <citation type="journal article" date="2018" name="Cell">
        <title>The Chara Genome: Secondary Complexity and Implications for Plant Terrestrialization.</title>
        <authorList>
            <person name="Nishiyama T."/>
            <person name="Sakayama H."/>
            <person name="Vries J.D."/>
            <person name="Buschmann H."/>
            <person name="Saint-Marcoux D."/>
            <person name="Ullrich K.K."/>
            <person name="Haas F.B."/>
            <person name="Vanderstraeten L."/>
            <person name="Becker D."/>
            <person name="Lang D."/>
            <person name="Vosolsobe S."/>
            <person name="Rombauts S."/>
            <person name="Wilhelmsson P.K.I."/>
            <person name="Janitza P."/>
            <person name="Kern R."/>
            <person name="Heyl A."/>
            <person name="Rumpler F."/>
            <person name="Villalobos L.I.A.C."/>
            <person name="Clay J.M."/>
            <person name="Skokan R."/>
            <person name="Toyoda A."/>
            <person name="Suzuki Y."/>
            <person name="Kagoshima H."/>
            <person name="Schijlen E."/>
            <person name="Tajeshwar N."/>
            <person name="Catarino B."/>
            <person name="Hetherington A.J."/>
            <person name="Saltykova A."/>
            <person name="Bonnot C."/>
            <person name="Breuninger H."/>
            <person name="Symeonidi A."/>
            <person name="Radhakrishnan G.V."/>
            <person name="Van Nieuwerburgh F."/>
            <person name="Deforce D."/>
            <person name="Chang C."/>
            <person name="Karol K.G."/>
            <person name="Hedrich R."/>
            <person name="Ulvskov P."/>
            <person name="Glockner G."/>
            <person name="Delwiche C.F."/>
            <person name="Petrasek J."/>
            <person name="Van de Peer Y."/>
            <person name="Friml J."/>
            <person name="Beilby M."/>
            <person name="Dolan L."/>
            <person name="Kohara Y."/>
            <person name="Sugano S."/>
            <person name="Fujiyama A."/>
            <person name="Delaux P.-M."/>
            <person name="Quint M."/>
            <person name="TheiBen G."/>
            <person name="Hagemann M."/>
            <person name="Harholt J."/>
            <person name="Dunand C."/>
            <person name="Zachgo S."/>
            <person name="Langdale J."/>
            <person name="Maumus F."/>
            <person name="Straeten D.V.D."/>
            <person name="Gould S.B."/>
            <person name="Rensing S.A."/>
        </authorList>
    </citation>
    <scope>NUCLEOTIDE SEQUENCE [LARGE SCALE GENOMIC DNA]</scope>
    <source>
        <strain evidence="3 4">S276</strain>
    </source>
</reference>
<dbReference type="SMART" id="SM00382">
    <property type="entry name" value="AAA"/>
    <property type="match status" value="1"/>
</dbReference>
<feature type="compositionally biased region" description="Polar residues" evidence="1">
    <location>
        <begin position="855"/>
        <end position="865"/>
    </location>
</feature>
<feature type="compositionally biased region" description="Basic and acidic residues" evidence="1">
    <location>
        <begin position="372"/>
        <end position="387"/>
    </location>
</feature>
<feature type="region of interest" description="Disordered" evidence="1">
    <location>
        <begin position="469"/>
        <end position="490"/>
    </location>
</feature>
<feature type="domain" description="AAA+ ATPase" evidence="2">
    <location>
        <begin position="597"/>
        <end position="742"/>
    </location>
</feature>
<dbReference type="OMA" id="MVQLRTH"/>
<dbReference type="AlphaFoldDB" id="A0A388LY13"/>
<dbReference type="InterPro" id="IPR027417">
    <property type="entry name" value="P-loop_NTPase"/>
</dbReference>
<dbReference type="EMBL" id="BFEA01000602">
    <property type="protein sequence ID" value="GBG87220.1"/>
    <property type="molecule type" value="Genomic_DNA"/>
</dbReference>
<dbReference type="InterPro" id="IPR000048">
    <property type="entry name" value="IQ_motif_EF-hand-BS"/>
</dbReference>
<dbReference type="OrthoDB" id="3046016at2759"/>
<dbReference type="GO" id="GO:0005524">
    <property type="term" value="F:ATP binding"/>
    <property type="evidence" value="ECO:0007669"/>
    <property type="project" value="InterPro"/>
</dbReference>
<name>A0A388LY13_CHABU</name>
<dbReference type="PANTHER" id="PTHR14690:SF0">
    <property type="entry name" value="IQ MOTIF CONTAINING WITH AAA DOMAIN 1"/>
    <property type="match status" value="1"/>
</dbReference>
<proteinExistence type="predicted"/>